<evidence type="ECO:0000313" key="16">
    <source>
        <dbReference type="EMBL" id="RHJ11574.1"/>
    </source>
</evidence>
<keyword evidence="1" id="KW-1133">Transmembrane helix</keyword>
<dbReference type="Proteomes" id="UP000286137">
    <property type="component" value="Unassembled WGS sequence"/>
</dbReference>
<evidence type="ECO:0000313" key="14">
    <source>
        <dbReference type="EMBL" id="RHG15374.1"/>
    </source>
</evidence>
<dbReference type="EMBL" id="QRLN01000011">
    <property type="protein sequence ID" value="RHJ11574.1"/>
    <property type="molecule type" value="Genomic_DNA"/>
</dbReference>
<evidence type="ECO:0000313" key="9">
    <source>
        <dbReference type="EMBL" id="PLT53271.1"/>
    </source>
</evidence>
<feature type="transmembrane region" description="Helical" evidence="1">
    <location>
        <begin position="6"/>
        <end position="27"/>
    </location>
</feature>
<evidence type="ECO:0000313" key="11">
    <source>
        <dbReference type="EMBL" id="PLT84696.1"/>
    </source>
</evidence>
<evidence type="ECO:0000313" key="19">
    <source>
        <dbReference type="Proteomes" id="UP000235093"/>
    </source>
</evidence>
<dbReference type="EMBL" id="JAAIRM010000027">
    <property type="protein sequence ID" value="NSI20321.1"/>
    <property type="molecule type" value="Genomic_DNA"/>
</dbReference>
<dbReference type="EMBL" id="NIHW01000030">
    <property type="protein sequence ID" value="PLT84696.1"/>
    <property type="molecule type" value="Genomic_DNA"/>
</dbReference>
<evidence type="ECO:0000313" key="3">
    <source>
        <dbReference type="EMBL" id="MCZ7694901.1"/>
    </source>
</evidence>
<evidence type="ECO:0000313" key="20">
    <source>
        <dbReference type="Proteomes" id="UP000283981"/>
    </source>
</evidence>
<dbReference type="EMBL" id="JAPZED010000016">
    <property type="protein sequence ID" value="MCZ7694901.1"/>
    <property type="molecule type" value="Genomic_DNA"/>
</dbReference>
<evidence type="ECO:0000313" key="2">
    <source>
        <dbReference type="EMBL" id="MCB5620519.1"/>
    </source>
</evidence>
<evidence type="ECO:0000313" key="10">
    <source>
        <dbReference type="EMBL" id="PLT72791.1"/>
    </source>
</evidence>
<dbReference type="Proteomes" id="UP000235093">
    <property type="component" value="Unassembled WGS sequence"/>
</dbReference>
<dbReference type="EMBL" id="QRTJ01000031">
    <property type="protein sequence ID" value="RGQ63674.1"/>
    <property type="molecule type" value="Genomic_DNA"/>
</dbReference>
<dbReference type="EMBL" id="QSIR01000029">
    <property type="protein sequence ID" value="RHD03005.1"/>
    <property type="molecule type" value="Genomic_DNA"/>
</dbReference>
<accession>A0A2N5NY99</accession>
<reference evidence="3" key="7">
    <citation type="submission" date="2022-12" db="EMBL/GenBank/DDBJ databases">
        <title>Genome of R. gnavus strain RSHDN_123.</title>
        <authorList>
            <person name="Abdugheni R."/>
        </authorList>
    </citation>
    <scope>NUCLEOTIDE SEQUENCE</scope>
    <source>
        <strain evidence="3">RSHDN_123</strain>
    </source>
</reference>
<dbReference type="EMBL" id="NIHM01000020">
    <property type="protein sequence ID" value="PLT53271.1"/>
    <property type="molecule type" value="Genomic_DNA"/>
</dbReference>
<reference evidence="6" key="3">
    <citation type="journal article" date="2020" name="Cell Host Microbe">
        <title>Functional and Genomic Variation between Human-Derived Isolates of Lachnospiraceae Reveals Inter- and Intra-Species Diversity.</title>
        <authorList>
            <person name="Sorbara M.T."/>
            <person name="Littmann E.R."/>
            <person name="Fontana E."/>
            <person name="Moody T.U."/>
            <person name="Kohout C.E."/>
            <person name="Gjonbalaj M."/>
            <person name="Eaton V."/>
            <person name="Seok R."/>
            <person name="Leiner I.M."/>
            <person name="Pamer E.G."/>
        </authorList>
    </citation>
    <scope>NUCLEOTIDE SEQUENCE</scope>
    <source>
        <strain evidence="8">MSK.11.9</strain>
        <strain evidence="7">MSK.15.32</strain>
        <strain evidence="6">MSK.22.53</strain>
    </source>
</reference>
<evidence type="ECO:0000313" key="24">
    <source>
        <dbReference type="Proteomes" id="UP000286137"/>
    </source>
</evidence>
<evidence type="ECO:0000313" key="12">
    <source>
        <dbReference type="EMBL" id="RGQ63674.1"/>
    </source>
</evidence>
<dbReference type="EMBL" id="JAJBOM010000027">
    <property type="protein sequence ID" value="MCB5620519.1"/>
    <property type="molecule type" value="Genomic_DNA"/>
</dbReference>
<reference evidence="5" key="6">
    <citation type="submission" date="2022-12" db="EMBL/GenBank/DDBJ databases">
        <title>Genome of R. gnavus strain RSHDN_120.</title>
        <authorList>
            <person name="Abdugheni R."/>
        </authorList>
    </citation>
    <scope>NUCLEOTIDE SEQUENCE</scope>
    <source>
        <strain evidence="5">RSHDN_120</strain>
    </source>
</reference>
<dbReference type="Pfam" id="PF14584">
    <property type="entry name" value="DUF4446"/>
    <property type="match status" value="1"/>
</dbReference>
<organism evidence="16 21">
    <name type="scientific">Mediterraneibacter gnavus</name>
    <name type="common">Ruminococcus gnavus</name>
    <dbReference type="NCBI Taxonomy" id="33038"/>
    <lineage>
        <taxon>Bacteria</taxon>
        <taxon>Bacillati</taxon>
        <taxon>Bacillota</taxon>
        <taxon>Clostridia</taxon>
        <taxon>Lachnospirales</taxon>
        <taxon>Lachnospiraceae</taxon>
        <taxon>Mediterraneibacter</taxon>
    </lineage>
</organism>
<protein>
    <submittedName>
        <fullName evidence="16">DUF4446 family protein</fullName>
    </submittedName>
</protein>
<dbReference type="Proteomes" id="UP000234849">
    <property type="component" value="Unassembled WGS sequence"/>
</dbReference>
<keyword evidence="1" id="KW-0812">Transmembrane</keyword>
<evidence type="ECO:0000313" key="15">
    <source>
        <dbReference type="EMBL" id="RHG80270.1"/>
    </source>
</evidence>
<dbReference type="STRING" id="33038.GCA_900067245_01934"/>
<evidence type="ECO:0000313" key="6">
    <source>
        <dbReference type="EMBL" id="NSI20321.1"/>
    </source>
</evidence>
<evidence type="ECO:0000313" key="17">
    <source>
        <dbReference type="Proteomes" id="UP000234840"/>
    </source>
</evidence>
<dbReference type="InterPro" id="IPR027981">
    <property type="entry name" value="DUF4446"/>
</dbReference>
<reference evidence="6" key="4">
    <citation type="submission" date="2020-02" db="EMBL/GenBank/DDBJ databases">
        <authorList>
            <person name="Littmann E."/>
            <person name="Sorbara M."/>
        </authorList>
    </citation>
    <scope>NUCLEOTIDE SEQUENCE</scope>
    <source>
        <strain evidence="8">MSK.11.9</strain>
        <strain evidence="7">MSK.15.32</strain>
        <strain evidence="6">MSK.22.53</strain>
    </source>
</reference>
<evidence type="ECO:0000313" key="7">
    <source>
        <dbReference type="EMBL" id="NSI59621.1"/>
    </source>
</evidence>
<dbReference type="EMBL" id="JAAIRV010000037">
    <property type="protein sequence ID" value="NSI59621.1"/>
    <property type="molecule type" value="Genomic_DNA"/>
</dbReference>
<dbReference type="GeneID" id="57434239"/>
<dbReference type="Proteomes" id="UP001296581">
    <property type="component" value="Unassembled WGS sequence"/>
</dbReference>
<dbReference type="EMBL" id="QRIA01000025">
    <property type="protein sequence ID" value="RHG15374.1"/>
    <property type="molecule type" value="Genomic_DNA"/>
</dbReference>
<dbReference type="Proteomes" id="UP001148455">
    <property type="component" value="Unassembled WGS sequence"/>
</dbReference>
<gene>
    <name evidence="9" type="ORF">CDL18_12625</name>
    <name evidence="11" type="ORF">CDL20_11400</name>
    <name evidence="10" type="ORF">CDL23_12500</name>
    <name evidence="16" type="ORF">DW142_09570</name>
    <name evidence="15" type="ORF">DW243_15240</name>
    <name evidence="14" type="ORF">DW270_13950</name>
    <name evidence="13" type="ORF">DW812_14875</name>
    <name evidence="12" type="ORF">DWY88_13220</name>
    <name evidence="6" type="ORF">G4958_13380</name>
    <name evidence="8" type="ORF">G4981_08040</name>
    <name evidence="7" type="ORF">G4993_14660</name>
    <name evidence="2" type="ORF">LIQ08_15370</name>
    <name evidence="5" type="ORF">O4N78_15140</name>
    <name evidence="3" type="ORF">O8D18_12810</name>
    <name evidence="4" type="ORF">PNW85_12715</name>
</gene>
<dbReference type="EMBL" id="QRIS01000032">
    <property type="protein sequence ID" value="RHG80270.1"/>
    <property type="molecule type" value="Genomic_DNA"/>
</dbReference>
<dbReference type="Proteomes" id="UP001212160">
    <property type="component" value="Unassembled WGS sequence"/>
</dbReference>
<reference evidence="17 18" key="1">
    <citation type="journal article" date="2017" name="Genome Med.">
        <title>A novel Ruminococcus gnavus clade enriched in inflammatory bowel disease patients.</title>
        <authorList>
            <person name="Hall A.B."/>
            <person name="Yassour M."/>
            <person name="Sauk J."/>
            <person name="Garner A."/>
            <person name="Jiang X."/>
            <person name="Arthur T."/>
            <person name="Lagoudas G.K."/>
            <person name="Vatanen T."/>
            <person name="Fornelos N."/>
            <person name="Wilson R."/>
            <person name="Bertha M."/>
            <person name="Cohen M."/>
            <person name="Garber J."/>
            <person name="Khalili H."/>
            <person name="Gevers D."/>
            <person name="Ananthakrishnan A.N."/>
            <person name="Kugathasan S."/>
            <person name="Lander E.S."/>
            <person name="Blainey P."/>
            <person name="Vlamakis H."/>
            <person name="Xavier R.J."/>
            <person name="Huttenhower C."/>
        </authorList>
    </citation>
    <scope>NUCLEOTIDE SEQUENCE [LARGE SCALE GENOMIC DNA]</scope>
    <source>
        <strain evidence="9 18">RJX1118</strain>
        <strain evidence="10 19">RJX1125</strain>
        <strain evidence="11 17">RJX1128</strain>
    </source>
</reference>
<evidence type="ECO:0000313" key="13">
    <source>
        <dbReference type="EMBL" id="RHD03005.1"/>
    </source>
</evidence>
<dbReference type="Proteomes" id="UP000283981">
    <property type="component" value="Unassembled WGS sequence"/>
</dbReference>
<evidence type="ECO:0000313" key="22">
    <source>
        <dbReference type="Proteomes" id="UP000284472"/>
    </source>
</evidence>
<proteinExistence type="predicted"/>
<evidence type="ECO:0000313" key="23">
    <source>
        <dbReference type="Proteomes" id="UP000285697"/>
    </source>
</evidence>
<dbReference type="Proteomes" id="UP001297370">
    <property type="component" value="Unassembled WGS sequence"/>
</dbReference>
<comment type="caution">
    <text evidence="16">The sequence shown here is derived from an EMBL/GenBank/DDBJ whole genome shotgun (WGS) entry which is preliminary data.</text>
</comment>
<keyword evidence="1" id="KW-0472">Membrane</keyword>
<dbReference type="Proteomes" id="UP000234840">
    <property type="component" value="Unassembled WGS sequence"/>
</dbReference>
<reference evidence="2" key="5">
    <citation type="submission" date="2021-10" db="EMBL/GenBank/DDBJ databases">
        <title>Collection of gut derived symbiotic bacterial strains cultured from healthy donors.</title>
        <authorList>
            <person name="Lin H."/>
            <person name="Littmann E."/>
            <person name="Claire K."/>
            <person name="Pamer E."/>
        </authorList>
    </citation>
    <scope>NUCLEOTIDE SEQUENCE</scope>
    <source>
        <strain evidence="2">MSK.23.18</strain>
    </source>
</reference>
<name>A0A2N5NY99_MEDGN</name>
<reference evidence="4" key="8">
    <citation type="submission" date="2023-01" db="EMBL/GenBank/DDBJ databases">
        <title>Human gut microbiome strain richness.</title>
        <authorList>
            <person name="Chen-Liaw A."/>
        </authorList>
    </citation>
    <scope>NUCLEOTIDE SEQUENCE</scope>
    <source>
        <strain evidence="4">RTP21484st1_H11_RTP21484_190118</strain>
    </source>
</reference>
<evidence type="ECO:0000313" key="4">
    <source>
        <dbReference type="EMBL" id="MDB8687518.1"/>
    </source>
</evidence>
<evidence type="ECO:0000313" key="18">
    <source>
        <dbReference type="Proteomes" id="UP000234849"/>
    </source>
</evidence>
<sequence length="159" mass="18719">MATEVLLYLVIVLLIMQVVFIGIVINLQMKHKRMQAKYQIFMRGKDGKSLEKGFLEQFKTVEKLERAVKQNTRDIDTIYKRMKTHYQKIGIVRYDAFQEMGGNLSFVLTMLDENNNGWVFNAMHSREGCYTYIKEIVKGESYMELGEEERESLKKAMKQ</sequence>
<dbReference type="EMBL" id="JAQMLA010000040">
    <property type="protein sequence ID" value="MDB8687518.1"/>
    <property type="molecule type" value="Genomic_DNA"/>
</dbReference>
<dbReference type="Proteomes" id="UP000285697">
    <property type="component" value="Unassembled WGS sequence"/>
</dbReference>
<dbReference type="EMBL" id="NIHT01000021">
    <property type="protein sequence ID" value="PLT72791.1"/>
    <property type="molecule type" value="Genomic_DNA"/>
</dbReference>
<dbReference type="Proteomes" id="UP001149331">
    <property type="component" value="Unassembled WGS sequence"/>
</dbReference>
<evidence type="ECO:0000313" key="5">
    <source>
        <dbReference type="EMBL" id="MDE1204875.1"/>
    </source>
</evidence>
<dbReference type="Proteomes" id="UP000283992">
    <property type="component" value="Unassembled WGS sequence"/>
</dbReference>
<evidence type="ECO:0000313" key="21">
    <source>
        <dbReference type="Proteomes" id="UP000283992"/>
    </source>
</evidence>
<dbReference type="Proteomes" id="UP000284472">
    <property type="component" value="Unassembled WGS sequence"/>
</dbReference>
<dbReference type="Proteomes" id="UP001296580">
    <property type="component" value="Unassembled WGS sequence"/>
</dbReference>
<dbReference type="Proteomes" id="UP001296643">
    <property type="component" value="Unassembled WGS sequence"/>
</dbReference>
<dbReference type="EMBL" id="JAAIRY010000011">
    <property type="protein sequence ID" value="NSI65221.1"/>
    <property type="molecule type" value="Genomic_DNA"/>
</dbReference>
<dbReference type="AlphaFoldDB" id="A0A2N5NY99"/>
<dbReference type="EMBL" id="JAPZEG010000025">
    <property type="protein sequence ID" value="MDE1204875.1"/>
    <property type="molecule type" value="Genomic_DNA"/>
</dbReference>
<dbReference type="RefSeq" id="WP_004841294.1">
    <property type="nucleotide sequence ID" value="NZ_AP031446.1"/>
</dbReference>
<evidence type="ECO:0000313" key="8">
    <source>
        <dbReference type="EMBL" id="NSI65221.1"/>
    </source>
</evidence>
<evidence type="ECO:0000256" key="1">
    <source>
        <dbReference type="SAM" id="Phobius"/>
    </source>
</evidence>
<reference evidence="20 21" key="2">
    <citation type="submission" date="2018-08" db="EMBL/GenBank/DDBJ databases">
        <title>A genome reference for cultivated species of the human gut microbiota.</title>
        <authorList>
            <person name="Zou Y."/>
            <person name="Xue W."/>
            <person name="Luo G."/>
        </authorList>
    </citation>
    <scope>NUCLEOTIDE SEQUENCE [LARGE SCALE GENOMIC DNA]</scope>
    <source>
        <strain evidence="12 24">AF27-4BH</strain>
        <strain evidence="16 21">AM12-54</strain>
        <strain evidence="15 20">AM21-18</strain>
        <strain evidence="14 23">AM22-7AC</strain>
        <strain evidence="13 22">AM32-6</strain>
    </source>
</reference>